<sequence length="109" mass="12538">MSIRVVIIRAFVAPRCLALNYIYPWQLLGQASREHSNWHPQARASGIFGRSRRLALGRFPSEEREKPFVAREPQMRGIRGTRREWRPILGATVGGQTSRTHSYMQAVVH</sequence>
<protein>
    <submittedName>
        <fullName evidence="1">Uncharacterized protein</fullName>
    </submittedName>
</protein>
<comment type="caution">
    <text evidence="1">The sequence shown here is derived from an EMBL/GenBank/DDBJ whole genome shotgun (WGS) entry which is preliminary data.</text>
</comment>
<evidence type="ECO:0000313" key="1">
    <source>
        <dbReference type="EMBL" id="KAK1595130.1"/>
    </source>
</evidence>
<accession>A0AAD8V862</accession>
<organism evidence="1 2">
    <name type="scientific">Colletotrichum navitas</name>
    <dbReference type="NCBI Taxonomy" id="681940"/>
    <lineage>
        <taxon>Eukaryota</taxon>
        <taxon>Fungi</taxon>
        <taxon>Dikarya</taxon>
        <taxon>Ascomycota</taxon>
        <taxon>Pezizomycotina</taxon>
        <taxon>Sordariomycetes</taxon>
        <taxon>Hypocreomycetidae</taxon>
        <taxon>Glomerellales</taxon>
        <taxon>Glomerellaceae</taxon>
        <taxon>Colletotrichum</taxon>
        <taxon>Colletotrichum graminicola species complex</taxon>
    </lineage>
</organism>
<proteinExistence type="predicted"/>
<evidence type="ECO:0000313" key="2">
    <source>
        <dbReference type="Proteomes" id="UP001230504"/>
    </source>
</evidence>
<dbReference type="Proteomes" id="UP001230504">
    <property type="component" value="Unassembled WGS sequence"/>
</dbReference>
<keyword evidence="2" id="KW-1185">Reference proteome</keyword>
<name>A0AAD8V862_9PEZI</name>
<dbReference type="GeneID" id="85441624"/>
<dbReference type="RefSeq" id="XP_060416219.1">
    <property type="nucleotide sequence ID" value="XM_060557384.1"/>
</dbReference>
<reference evidence="1" key="1">
    <citation type="submission" date="2021-06" db="EMBL/GenBank/DDBJ databases">
        <title>Comparative genomics, transcriptomics and evolutionary studies reveal genomic signatures of adaptation to plant cell wall in hemibiotrophic fungi.</title>
        <authorList>
            <consortium name="DOE Joint Genome Institute"/>
            <person name="Baroncelli R."/>
            <person name="Diaz J.F."/>
            <person name="Benocci T."/>
            <person name="Peng M."/>
            <person name="Battaglia E."/>
            <person name="Haridas S."/>
            <person name="Andreopoulos W."/>
            <person name="Labutti K."/>
            <person name="Pangilinan J."/>
            <person name="Floch G.L."/>
            <person name="Makela M.R."/>
            <person name="Henrissat B."/>
            <person name="Grigoriev I.V."/>
            <person name="Crouch J.A."/>
            <person name="De Vries R.P."/>
            <person name="Sukno S.A."/>
            <person name="Thon M.R."/>
        </authorList>
    </citation>
    <scope>NUCLEOTIDE SEQUENCE</scope>
    <source>
        <strain evidence="1">CBS 125086</strain>
    </source>
</reference>
<gene>
    <name evidence="1" type="ORF">LY79DRAFT_548170</name>
</gene>
<dbReference type="EMBL" id="JAHLJV010000017">
    <property type="protein sequence ID" value="KAK1595130.1"/>
    <property type="molecule type" value="Genomic_DNA"/>
</dbReference>
<dbReference type="AlphaFoldDB" id="A0AAD8V862"/>